<evidence type="ECO:0000313" key="1">
    <source>
        <dbReference type="EMBL" id="KAJ9092551.1"/>
    </source>
</evidence>
<organism evidence="1 2">
    <name type="scientific">Naganishia friedmannii</name>
    <dbReference type="NCBI Taxonomy" id="89922"/>
    <lineage>
        <taxon>Eukaryota</taxon>
        <taxon>Fungi</taxon>
        <taxon>Dikarya</taxon>
        <taxon>Basidiomycota</taxon>
        <taxon>Agaricomycotina</taxon>
        <taxon>Tremellomycetes</taxon>
        <taxon>Filobasidiales</taxon>
        <taxon>Filobasidiaceae</taxon>
        <taxon>Naganishia</taxon>
    </lineage>
</organism>
<proteinExistence type="predicted"/>
<gene>
    <name evidence="1" type="ORF">QFC21_006782</name>
</gene>
<reference evidence="1" key="1">
    <citation type="submission" date="2023-04" db="EMBL/GenBank/DDBJ databases">
        <title>Draft Genome sequencing of Naganishia species isolated from polar environments using Oxford Nanopore Technology.</title>
        <authorList>
            <person name="Leo P."/>
            <person name="Venkateswaran K."/>
        </authorList>
    </citation>
    <scope>NUCLEOTIDE SEQUENCE</scope>
    <source>
        <strain evidence="1">MNA-CCFEE 5423</strain>
    </source>
</reference>
<keyword evidence="2" id="KW-1185">Reference proteome</keyword>
<protein>
    <submittedName>
        <fullName evidence="1">Uncharacterized protein</fullName>
    </submittedName>
</protein>
<name>A0ACC2V123_9TREE</name>
<accession>A0ACC2V123</accession>
<dbReference type="EMBL" id="JASBWT010000037">
    <property type="protein sequence ID" value="KAJ9092551.1"/>
    <property type="molecule type" value="Genomic_DNA"/>
</dbReference>
<comment type="caution">
    <text evidence="1">The sequence shown here is derived from an EMBL/GenBank/DDBJ whole genome shotgun (WGS) entry which is preliminary data.</text>
</comment>
<sequence length="639" mass="69154">MEQQTSPIPVAAANEPLRTPAKLTKPSTSNSSSESAKRNTPAKGTPLRPQAAGGDVTGGLGGGESDDEDGEEDEGPSLETMKAFGRQIQRAPTTKNSAAAIATKVVIPKRGEKDFEPLNQTATIQEKMLRESRQALFDGFSGVRGTNSVYPQVQIVRGNLFITIGHTIRPPYNPADKGKSKPQAVEAGSAGMAQAAAAAAPAKEGGTSAGAGSTMELLPEEALYLLERGSMQIWCTPSAYAYGSISQTSESNEDVPASSEDEAEKQEMEESREIVWDDGVQGFRGMVEMTAMEGFARFIGQDGLTLERYQVYAGLKRLGYTVHRTAQFLPPRFQKPANTMPIPTTATATAEILERSSVSPLRWIIALRAGLMRVVHGFVAPFRWLSQQMVQLVRRLTRGRVRDEESQTLLGTVRATGYGALYEKLRIVPSGHGHPVTVPDAQSSPSSQQALKSAPKRATTNIEPSATANGAVDPFTSLAANPYLPFFHVWKPNTHWTRGKWDRGSAEGLKTLPPDFWIAVVDARSVPFPTLPQLEAIFPTLPAIPKPFIRSRAPMNTAITKQDAAKPASSSFLHRILSVLRLRQPQESKAPTPQVNTFLALKQGDRSLIIAVVDGGNVGWTRLGRGGFEDHIMVPNEML</sequence>
<dbReference type="Proteomes" id="UP001227268">
    <property type="component" value="Unassembled WGS sequence"/>
</dbReference>
<evidence type="ECO:0000313" key="2">
    <source>
        <dbReference type="Proteomes" id="UP001227268"/>
    </source>
</evidence>